<protein>
    <submittedName>
        <fullName evidence="2">Uncharacterized protein</fullName>
    </submittedName>
</protein>
<keyword evidence="3" id="KW-1185">Reference proteome</keyword>
<dbReference type="Proteomes" id="UP001233999">
    <property type="component" value="Unassembled WGS sequence"/>
</dbReference>
<gene>
    <name evidence="2" type="ORF">L9F63_013586</name>
</gene>
<dbReference type="AlphaFoldDB" id="A0AAD8AAI7"/>
<reference evidence="2" key="1">
    <citation type="journal article" date="2023" name="IScience">
        <title>Live-bearing cockroach genome reveals convergent evolutionary mechanisms linked to viviparity in insects and beyond.</title>
        <authorList>
            <person name="Fouks B."/>
            <person name="Harrison M.C."/>
            <person name="Mikhailova A.A."/>
            <person name="Marchal E."/>
            <person name="English S."/>
            <person name="Carruthers M."/>
            <person name="Jennings E.C."/>
            <person name="Chiamaka E.L."/>
            <person name="Frigard R.A."/>
            <person name="Pippel M."/>
            <person name="Attardo G.M."/>
            <person name="Benoit J.B."/>
            <person name="Bornberg-Bauer E."/>
            <person name="Tobe S.S."/>
        </authorList>
    </citation>
    <scope>NUCLEOTIDE SEQUENCE</scope>
    <source>
        <strain evidence="2">Stay&amp;Tobe</strain>
    </source>
</reference>
<sequence length="53" mass="6036">PSSLKKLVLGRRHLLVLIYICYTFSMFFLSCPAIGIICQNLTFTLLFTTHTSL</sequence>
<proteinExistence type="predicted"/>
<name>A0AAD8AAI7_DIPPU</name>
<feature type="non-terminal residue" evidence="2">
    <location>
        <position position="53"/>
    </location>
</feature>
<evidence type="ECO:0000256" key="1">
    <source>
        <dbReference type="SAM" id="Phobius"/>
    </source>
</evidence>
<keyword evidence="1" id="KW-0472">Membrane</keyword>
<organism evidence="2 3">
    <name type="scientific">Diploptera punctata</name>
    <name type="common">Pacific beetle cockroach</name>
    <dbReference type="NCBI Taxonomy" id="6984"/>
    <lineage>
        <taxon>Eukaryota</taxon>
        <taxon>Metazoa</taxon>
        <taxon>Ecdysozoa</taxon>
        <taxon>Arthropoda</taxon>
        <taxon>Hexapoda</taxon>
        <taxon>Insecta</taxon>
        <taxon>Pterygota</taxon>
        <taxon>Neoptera</taxon>
        <taxon>Polyneoptera</taxon>
        <taxon>Dictyoptera</taxon>
        <taxon>Blattodea</taxon>
        <taxon>Blaberoidea</taxon>
        <taxon>Blaberidae</taxon>
        <taxon>Diplopterinae</taxon>
        <taxon>Diploptera</taxon>
    </lineage>
</organism>
<accession>A0AAD8AAI7</accession>
<keyword evidence="1" id="KW-1133">Transmembrane helix</keyword>
<keyword evidence="1" id="KW-0812">Transmembrane</keyword>
<feature type="transmembrane region" description="Helical" evidence="1">
    <location>
        <begin position="14"/>
        <end position="37"/>
    </location>
</feature>
<evidence type="ECO:0000313" key="2">
    <source>
        <dbReference type="EMBL" id="KAJ9595111.1"/>
    </source>
</evidence>
<reference evidence="2" key="2">
    <citation type="submission" date="2023-05" db="EMBL/GenBank/DDBJ databases">
        <authorList>
            <person name="Fouks B."/>
        </authorList>
    </citation>
    <scope>NUCLEOTIDE SEQUENCE</scope>
    <source>
        <strain evidence="2">Stay&amp;Tobe</strain>
        <tissue evidence="2">Testes</tissue>
    </source>
</reference>
<comment type="caution">
    <text evidence="2">The sequence shown here is derived from an EMBL/GenBank/DDBJ whole genome shotgun (WGS) entry which is preliminary data.</text>
</comment>
<dbReference type="EMBL" id="JASPKZ010002692">
    <property type="protein sequence ID" value="KAJ9595111.1"/>
    <property type="molecule type" value="Genomic_DNA"/>
</dbReference>
<evidence type="ECO:0000313" key="3">
    <source>
        <dbReference type="Proteomes" id="UP001233999"/>
    </source>
</evidence>
<feature type="non-terminal residue" evidence="2">
    <location>
        <position position="1"/>
    </location>
</feature>